<dbReference type="PROSITE" id="PS50086">
    <property type="entry name" value="TBC_RABGAP"/>
    <property type="match status" value="1"/>
</dbReference>
<dbReference type="Gene3D" id="1.10.472.80">
    <property type="entry name" value="Ypt/Rab-GAP domain of gyp1p, domain 3"/>
    <property type="match status" value="1"/>
</dbReference>
<dbReference type="RefSeq" id="XP_068365144.1">
    <property type="nucleotide sequence ID" value="XM_068500092.1"/>
</dbReference>
<protein>
    <submittedName>
        <fullName evidence="2">TBC domain containing protein</fullName>
    </submittedName>
</protein>
<dbReference type="InterPro" id="IPR035969">
    <property type="entry name" value="Rab-GAP_TBC_sf"/>
</dbReference>
<gene>
    <name evidence="2" type="ORF">TRFO_18293</name>
</gene>
<accession>A0A1J4KM48</accession>
<organism evidence="2 3">
    <name type="scientific">Tritrichomonas foetus</name>
    <dbReference type="NCBI Taxonomy" id="1144522"/>
    <lineage>
        <taxon>Eukaryota</taxon>
        <taxon>Metamonada</taxon>
        <taxon>Parabasalia</taxon>
        <taxon>Tritrichomonadida</taxon>
        <taxon>Tritrichomonadidae</taxon>
        <taxon>Tritrichomonas</taxon>
    </lineage>
</organism>
<dbReference type="VEuPathDB" id="TrichDB:TRFO_18293"/>
<proteinExistence type="predicted"/>
<dbReference type="PANTHER" id="PTHR22957:SF661">
    <property type="entry name" value="GH16847P"/>
    <property type="match status" value="1"/>
</dbReference>
<dbReference type="GeneID" id="94834796"/>
<dbReference type="SMART" id="SM00164">
    <property type="entry name" value="TBC"/>
    <property type="match status" value="1"/>
</dbReference>
<reference evidence="2" key="1">
    <citation type="submission" date="2016-10" db="EMBL/GenBank/DDBJ databases">
        <authorList>
            <person name="Benchimol M."/>
            <person name="Almeida L.G."/>
            <person name="Vasconcelos A.T."/>
            <person name="Perreira-Neves A."/>
            <person name="Rosa I.A."/>
            <person name="Tasca T."/>
            <person name="Bogo M.R."/>
            <person name="de Souza W."/>
        </authorList>
    </citation>
    <scope>NUCLEOTIDE SEQUENCE [LARGE SCALE GENOMIC DNA]</scope>
    <source>
        <strain evidence="2">K</strain>
    </source>
</reference>
<dbReference type="SUPFAM" id="SSF47923">
    <property type="entry name" value="Ypt/Rab-GAP domain of gyp1p"/>
    <property type="match status" value="2"/>
</dbReference>
<comment type="caution">
    <text evidence="2">The sequence shown here is derived from an EMBL/GenBank/DDBJ whole genome shotgun (WGS) entry which is preliminary data.</text>
</comment>
<dbReference type="InterPro" id="IPR000195">
    <property type="entry name" value="Rab-GAP-TBC_dom"/>
</dbReference>
<dbReference type="Pfam" id="PF00566">
    <property type="entry name" value="RabGAP-TBC"/>
    <property type="match status" value="1"/>
</dbReference>
<evidence type="ECO:0000259" key="1">
    <source>
        <dbReference type="PROSITE" id="PS50086"/>
    </source>
</evidence>
<evidence type="ECO:0000313" key="2">
    <source>
        <dbReference type="EMBL" id="OHT12008.1"/>
    </source>
</evidence>
<name>A0A1J4KM48_9EUKA</name>
<keyword evidence="3" id="KW-1185">Reference proteome</keyword>
<dbReference type="OrthoDB" id="10264062at2759"/>
<dbReference type="Proteomes" id="UP000179807">
    <property type="component" value="Unassembled WGS sequence"/>
</dbReference>
<feature type="domain" description="Rab-GAP TBC" evidence="1">
    <location>
        <begin position="278"/>
        <end position="493"/>
    </location>
</feature>
<dbReference type="AlphaFoldDB" id="A0A1J4KM48"/>
<sequence>MKSLPQTLILTVFHAVETSVPHKDVSTGILIVGQDSGSLFFKWSPYSFNKDYFHSNSILDNNTNSNSNSSNKINSTQSYSNIFNSTNNGLNIIQQKILGKSCTQRSPKTYVHQIYLAAPQIQKIILTTMPNSADLLISTLHPPEMHQFRFTVSCNQYSLQLLQLLAINSTLSEGLIISMDFWRATAFNNANTFPTFSNMQRVYDISCENGRFIVPYIPIASLASIPAIDKLQSTEIAAKFKIDGLQFTQFPMTVEDYNKVVGSSIKISDIRFQAARKGIDYKLRGILWPQLLDILPFEKDVSKYLKIREIEYNNLKKQWQLLSSYQLNKRPELRSAFQTIRMDVRRTSMPNENLEHEETKIKRVMTNILKTYSLYNYNVRYTQGLNDILLPFILVLRDSYEEYYESLSFWCFASFLEKIKSALIDNNMDTAMQTDLPMIYSLIETNDQKCSSFLKDCNMEDLNFLVSSYMLSFRRSFYEEDLERFWDTLLASSDPHLFILCFAASLIIFSFPSFQKIKNCSTPHILPLCDKIFSQQPIGSVVGVALTIFTEKSKEINIKKGNEKPSSPISQFETDYFIPSLLDETKECINAKLFV</sequence>
<dbReference type="Gene3D" id="1.10.8.270">
    <property type="entry name" value="putative rabgap domain of human tbc1 domain family member 14 like domains"/>
    <property type="match status" value="1"/>
</dbReference>
<dbReference type="GO" id="GO:0005096">
    <property type="term" value="F:GTPase activator activity"/>
    <property type="evidence" value="ECO:0007669"/>
    <property type="project" value="TreeGrafter"/>
</dbReference>
<dbReference type="EMBL" id="MLAK01000573">
    <property type="protein sequence ID" value="OHT12008.1"/>
    <property type="molecule type" value="Genomic_DNA"/>
</dbReference>
<evidence type="ECO:0000313" key="3">
    <source>
        <dbReference type="Proteomes" id="UP000179807"/>
    </source>
</evidence>
<dbReference type="PANTHER" id="PTHR22957">
    <property type="entry name" value="TBC1 DOMAIN FAMILY MEMBER GTPASE-ACTIVATING PROTEIN"/>
    <property type="match status" value="1"/>
</dbReference>